<keyword evidence="4" id="KW-1185">Reference proteome</keyword>
<feature type="domain" description="FAR1" evidence="2">
    <location>
        <begin position="572"/>
        <end position="663"/>
    </location>
</feature>
<evidence type="ECO:0000313" key="3">
    <source>
        <dbReference type="EMBL" id="KAK1384486.1"/>
    </source>
</evidence>
<dbReference type="EMBL" id="JAUIZM010000005">
    <property type="protein sequence ID" value="KAK1384486.1"/>
    <property type="molecule type" value="Genomic_DNA"/>
</dbReference>
<evidence type="ECO:0000256" key="1">
    <source>
        <dbReference type="SAM" id="MobiDB-lite"/>
    </source>
</evidence>
<feature type="region of interest" description="Disordered" evidence="1">
    <location>
        <begin position="170"/>
        <end position="193"/>
    </location>
</feature>
<name>A0AAD8IFG5_9APIA</name>
<accession>A0AAD8IFG5</accession>
<reference evidence="3" key="2">
    <citation type="submission" date="2023-05" db="EMBL/GenBank/DDBJ databases">
        <authorList>
            <person name="Schelkunov M.I."/>
        </authorList>
    </citation>
    <scope>NUCLEOTIDE SEQUENCE</scope>
    <source>
        <strain evidence="3">Hsosn_3</strain>
        <tissue evidence="3">Leaf</tissue>
    </source>
</reference>
<protein>
    <recommendedName>
        <fullName evidence="2">FAR1 domain-containing protein</fullName>
    </recommendedName>
</protein>
<dbReference type="Pfam" id="PF03101">
    <property type="entry name" value="FAR1"/>
    <property type="match status" value="1"/>
</dbReference>
<comment type="caution">
    <text evidence="3">The sequence shown here is derived from an EMBL/GenBank/DDBJ whole genome shotgun (WGS) entry which is preliminary data.</text>
</comment>
<reference evidence="3" key="1">
    <citation type="submission" date="2023-02" db="EMBL/GenBank/DDBJ databases">
        <title>Genome of toxic invasive species Heracleum sosnowskyi carries increased number of genes despite the absence of recent whole-genome duplications.</title>
        <authorList>
            <person name="Schelkunov M."/>
            <person name="Shtratnikova V."/>
            <person name="Makarenko M."/>
            <person name="Klepikova A."/>
            <person name="Omelchenko D."/>
            <person name="Novikova G."/>
            <person name="Obukhova E."/>
            <person name="Bogdanov V."/>
            <person name="Penin A."/>
            <person name="Logacheva M."/>
        </authorList>
    </citation>
    <scope>NUCLEOTIDE SEQUENCE</scope>
    <source>
        <strain evidence="3">Hsosn_3</strain>
        <tissue evidence="3">Leaf</tissue>
    </source>
</reference>
<sequence length="795" mass="91981">MRHLVAATNKKLSLEGKMVSDSTTRAVAAEAWSQLVFSIISNSPPSDMSRNYFYTYAERGFNYLEKQLKRLERYKYKLGTKNIQNRMRYNKLFVQANEGENQHGIEHIRAWARSIKQSKVLQENEDENRQGIEHIRYPLISSKHSELMQTNEDENQQGIEHIRECLRSSKHSQVVQENEDEHQQGNEHFPNSPRSVLYSEVVLANEDEYQQGIEHIQYCLISSKHSEVVQTNEDVNHQGIEHIHDCLRSSKHYHEVELLHEDESHQAIDHIKESPSFFLNSDFLLVNEHENQRGISNNIDCPISSNHSEMVQKDEDKLHGIEYFQECPKSTLSKVVQTNKDGNQKGIEHIQGTSRLTVHSVLEQANEHVNHIEHIRDSIKSTVSFKPAEFDDFELIKKFRQTAETTELPQAWQEPEDIHQERINYKEAKKLLTLFDELLDLIENGDLLREEKPTLRFQLLKVIKLLHHYGVDTIRRGVQNELEDVNVKSNEKEEDMALYYNKKGSSCGDSSLINSEISNGVSIDLSLTESECSETNYIVSPGGKRYYKPRCVGDIGIPFTNQVFETLDKGYKFYKQYARLGGFGVCKTTEKKDDDNKTILLKHYVCSNEGFNDPNDHNSDKVVQRRRTGSQRCGCKAKMVLKYTHGGTYYVFSFVEIHNHPLETENGRQFLRINREMTTILRNFAFDASKVNIGMSKSFSFAKELVGGYSNIGATLRDFRNFNRDVKEFVGERDGQMIIDKFKVNQETSESFYFAYEIDSFGHLTKLFWADAIGQRNFELYGDAVSFDATFDTNK</sequence>
<evidence type="ECO:0000259" key="2">
    <source>
        <dbReference type="Pfam" id="PF03101"/>
    </source>
</evidence>
<organism evidence="3 4">
    <name type="scientific">Heracleum sosnowskyi</name>
    <dbReference type="NCBI Taxonomy" id="360622"/>
    <lineage>
        <taxon>Eukaryota</taxon>
        <taxon>Viridiplantae</taxon>
        <taxon>Streptophyta</taxon>
        <taxon>Embryophyta</taxon>
        <taxon>Tracheophyta</taxon>
        <taxon>Spermatophyta</taxon>
        <taxon>Magnoliopsida</taxon>
        <taxon>eudicotyledons</taxon>
        <taxon>Gunneridae</taxon>
        <taxon>Pentapetalae</taxon>
        <taxon>asterids</taxon>
        <taxon>campanulids</taxon>
        <taxon>Apiales</taxon>
        <taxon>Apiaceae</taxon>
        <taxon>Apioideae</taxon>
        <taxon>apioid superclade</taxon>
        <taxon>Tordylieae</taxon>
        <taxon>Tordyliinae</taxon>
        <taxon>Heracleum</taxon>
    </lineage>
</organism>
<evidence type="ECO:0000313" key="4">
    <source>
        <dbReference type="Proteomes" id="UP001237642"/>
    </source>
</evidence>
<dbReference type="InterPro" id="IPR004330">
    <property type="entry name" value="FAR1_DNA_bnd_dom"/>
</dbReference>
<dbReference type="AlphaFoldDB" id="A0AAD8IFG5"/>
<dbReference type="PANTHER" id="PTHR47718:SF18">
    <property type="entry name" value="PROTEIN FAR1-RELATED SEQUENCE 5-LIKE"/>
    <property type="match status" value="1"/>
</dbReference>
<gene>
    <name evidence="3" type="ORF">POM88_022221</name>
</gene>
<dbReference type="Proteomes" id="UP001237642">
    <property type="component" value="Unassembled WGS sequence"/>
</dbReference>
<dbReference type="PANTHER" id="PTHR47718">
    <property type="entry name" value="OS01G0519700 PROTEIN"/>
    <property type="match status" value="1"/>
</dbReference>
<proteinExistence type="predicted"/>